<evidence type="ECO:0000256" key="16">
    <source>
        <dbReference type="RuleBase" id="RU000489"/>
    </source>
</evidence>
<dbReference type="GO" id="GO:0005886">
    <property type="term" value="C:plasma membrane"/>
    <property type="evidence" value="ECO:0007669"/>
    <property type="project" value="UniProtKB-SubCell"/>
</dbReference>
<dbReference type="GO" id="GO:0006032">
    <property type="term" value="P:chitin catabolic process"/>
    <property type="evidence" value="ECO:0007669"/>
    <property type="project" value="UniProtKB-KW"/>
</dbReference>
<dbReference type="EMBL" id="KM221021">
    <property type="protein sequence ID" value="AIT18920.1"/>
    <property type="molecule type" value="mRNA"/>
</dbReference>
<keyword evidence="12" id="KW-0119">Carbohydrate metabolism</keyword>
<evidence type="ECO:0000256" key="4">
    <source>
        <dbReference type="ARBA" id="ARBA00012729"/>
    </source>
</evidence>
<evidence type="ECO:0000256" key="8">
    <source>
        <dbReference type="ARBA" id="ARBA00022801"/>
    </source>
</evidence>
<dbReference type="AlphaFoldDB" id="A0A097F8Q4"/>
<dbReference type="GO" id="GO:0000272">
    <property type="term" value="P:polysaccharide catabolic process"/>
    <property type="evidence" value="ECO:0007669"/>
    <property type="project" value="UniProtKB-KW"/>
</dbReference>
<feature type="domain" description="GH18" evidence="18">
    <location>
        <begin position="12"/>
        <end position="331"/>
    </location>
</feature>
<dbReference type="Pfam" id="PF00704">
    <property type="entry name" value="Glyco_hydro_18"/>
    <property type="match status" value="1"/>
</dbReference>
<evidence type="ECO:0000256" key="15">
    <source>
        <dbReference type="ARBA" id="ARBA00023326"/>
    </source>
</evidence>
<dbReference type="SUPFAM" id="SSF51445">
    <property type="entry name" value="(Trans)glycosidases"/>
    <property type="match status" value="1"/>
</dbReference>
<dbReference type="EC" id="3.2.1.14" evidence="4"/>
<dbReference type="GO" id="GO:0098552">
    <property type="term" value="C:side of membrane"/>
    <property type="evidence" value="ECO:0007669"/>
    <property type="project" value="UniProtKB-KW"/>
</dbReference>
<dbReference type="PANTHER" id="PTHR45708">
    <property type="entry name" value="ENDOCHITINASE"/>
    <property type="match status" value="1"/>
</dbReference>
<keyword evidence="10" id="KW-0843">Virulence</keyword>
<evidence type="ECO:0000256" key="7">
    <source>
        <dbReference type="ARBA" id="ARBA00022622"/>
    </source>
</evidence>
<evidence type="ECO:0000259" key="18">
    <source>
        <dbReference type="PROSITE" id="PS51910"/>
    </source>
</evidence>
<evidence type="ECO:0000256" key="3">
    <source>
        <dbReference type="ARBA" id="ARBA00004613"/>
    </source>
</evidence>
<evidence type="ECO:0000256" key="11">
    <source>
        <dbReference type="ARBA" id="ARBA00023136"/>
    </source>
</evidence>
<organism evidence="20">
    <name type="scientific">Hirsutella thompsonii</name>
    <name type="common">Entomogenous fungus</name>
    <dbReference type="NCBI Taxonomy" id="42368"/>
    <lineage>
        <taxon>Eukaryota</taxon>
        <taxon>Fungi</taxon>
        <taxon>Dikarya</taxon>
        <taxon>Ascomycota</taxon>
        <taxon>Pezizomycotina</taxon>
        <taxon>Sordariomycetes</taxon>
        <taxon>Hypocreomycetidae</taxon>
        <taxon>Hypocreales</taxon>
        <taxon>Ophiocordycipitaceae</taxon>
        <taxon>Hirsutella</taxon>
    </lineage>
</organism>
<dbReference type="Gene3D" id="3.20.20.80">
    <property type="entry name" value="Glycosidases"/>
    <property type="match status" value="1"/>
</dbReference>
<keyword evidence="6" id="KW-0964">Secreted</keyword>
<comment type="subcellular location">
    <subcellularLocation>
        <location evidence="2">Cell membrane</location>
        <topology evidence="2">Lipid-anchor</topology>
        <topology evidence="2">GPI-anchor</topology>
    </subcellularLocation>
    <subcellularLocation>
        <location evidence="3">Secreted</location>
    </subcellularLocation>
</comment>
<evidence type="ECO:0000313" key="19">
    <source>
        <dbReference type="EMBL" id="AIT18910.1"/>
    </source>
</evidence>
<protein>
    <recommendedName>
        <fullName evidence="4">chitinase</fullName>
        <ecNumber evidence="4">3.2.1.14</ecNumber>
    </recommendedName>
</protein>
<keyword evidence="11" id="KW-0472">Membrane</keyword>
<dbReference type="EMBL" id="KM221011">
    <property type="protein sequence ID" value="AIT18910.1"/>
    <property type="molecule type" value="mRNA"/>
</dbReference>
<dbReference type="PROSITE" id="PS01095">
    <property type="entry name" value="GH18_1"/>
    <property type="match status" value="1"/>
</dbReference>
<accession>A0A097F8Q4</accession>
<name>A0A097F8Q4_HIRTH</name>
<feature type="region of interest" description="Disordered" evidence="17">
    <location>
        <begin position="632"/>
        <end position="651"/>
    </location>
</feature>
<sequence>MALSLTQTAAYGALNGYWGQAGVAPSLRSVCDTGIKYATLGFVNMSPEKDRSGANYPGINFSTHCWNETFPNKSGSKTQLWSKCEDLKNDIPYCQSKGVKVILSIGGVYSDKLQPNGEYNDYEVTTDANGEYFADFLYNAFGPYRKEWTGPRPFDRANKKIAVDGFDFDIEASFKNGNGPYIAMINKLRALDSSLLITAAPQCPLNHGNDMSEMIQKAHFDALFVQFYNNPVCDAIPNNTPGDKFNLDAWADVLAKSDKSKNAKLFVGLLSSPSIDGSGYIGPDKVKELICKYKDTKNWGGISLWDLERGAGNIVDGKDFNSHVAEALASGCEPVPTSTATTSTPVSTSPTSTSVPTSAISTSVPTSATSKSVPTSATSKPVPTSPTSKPEPTSLSSEPVSATSTTLTSQPIPTSVIPSGKWSNSTTPAIPSTAYTTTIRTITSCPPEVTDCPNTSHVVTETLPVFTPVRPVTPVASSKAPLTTSTVYTTRVHTITACPPEVTKCPKGKVVTETIALYTTVCPVTPTTQPTAQPDAPEYPSYSVPAVVTKTAYATKTHTLACPPGANDCRNGLQVVTEVVPWQTTATAVEASSSTFAKVAKPSSPGEQIGRVGSECYGARCPSVPIVPSVPSVPSVPGTPEGGCSGQNCTSGSAAPTQNRVAIPFKPVATPATPVTGGSSSLLVSVASMLAVVAASMFVL</sequence>
<evidence type="ECO:0000256" key="17">
    <source>
        <dbReference type="SAM" id="MobiDB-lite"/>
    </source>
</evidence>
<keyword evidence="13" id="KW-0449">Lipoprotein</keyword>
<feature type="compositionally biased region" description="Polar residues" evidence="17">
    <location>
        <begin position="400"/>
        <end position="428"/>
    </location>
</feature>
<evidence type="ECO:0000256" key="5">
    <source>
        <dbReference type="ARBA" id="ARBA00022475"/>
    </source>
</evidence>
<dbReference type="InterPro" id="IPR017853">
    <property type="entry name" value="GH"/>
</dbReference>
<evidence type="ECO:0000256" key="14">
    <source>
        <dbReference type="ARBA" id="ARBA00023295"/>
    </source>
</evidence>
<dbReference type="GO" id="GO:0008843">
    <property type="term" value="F:endochitinase activity"/>
    <property type="evidence" value="ECO:0007669"/>
    <property type="project" value="UniProtKB-EC"/>
</dbReference>
<evidence type="ECO:0000256" key="12">
    <source>
        <dbReference type="ARBA" id="ARBA00023277"/>
    </source>
</evidence>
<keyword evidence="7" id="KW-0325">Glycoprotein</keyword>
<evidence type="ECO:0000256" key="1">
    <source>
        <dbReference type="ARBA" id="ARBA00000822"/>
    </source>
</evidence>
<dbReference type="InterPro" id="IPR001223">
    <property type="entry name" value="Glyco_hydro18_cat"/>
</dbReference>
<dbReference type="PROSITE" id="PS51910">
    <property type="entry name" value="GH18_2"/>
    <property type="match status" value="1"/>
</dbReference>
<proteinExistence type="evidence at transcript level"/>
<comment type="catalytic activity">
    <reaction evidence="1">
        <text>Random endo-hydrolysis of N-acetyl-beta-D-glucosaminide (1-&gt;4)-beta-linkages in chitin and chitodextrins.</text>
        <dbReference type="EC" id="3.2.1.14"/>
    </reaction>
</comment>
<evidence type="ECO:0000256" key="6">
    <source>
        <dbReference type="ARBA" id="ARBA00022525"/>
    </source>
</evidence>
<keyword evidence="8 16" id="KW-0378">Hydrolase</keyword>
<keyword evidence="5" id="KW-1003">Cell membrane</keyword>
<dbReference type="GO" id="GO:0005576">
    <property type="term" value="C:extracellular region"/>
    <property type="evidence" value="ECO:0007669"/>
    <property type="project" value="UniProtKB-SubCell"/>
</dbReference>
<evidence type="ECO:0000256" key="2">
    <source>
        <dbReference type="ARBA" id="ARBA00004609"/>
    </source>
</evidence>
<evidence type="ECO:0000256" key="13">
    <source>
        <dbReference type="ARBA" id="ARBA00023288"/>
    </source>
</evidence>
<feature type="compositionally biased region" description="Low complexity" evidence="17">
    <location>
        <begin position="334"/>
        <end position="399"/>
    </location>
</feature>
<dbReference type="InterPro" id="IPR001579">
    <property type="entry name" value="Glyco_hydro_18_chit_AS"/>
</dbReference>
<reference evidence="20" key="1">
    <citation type="submission" date="2014-07" db="EMBL/GenBank/DDBJ databases">
        <authorList>
            <person name="Agrawal Y."/>
            <person name="Khatri I."/>
            <person name="Subramanian S."/>
            <person name="Shenoy B.D."/>
        </authorList>
    </citation>
    <scope>NUCLEOTIDE SEQUENCE</scope>
    <source>
        <strain evidence="20">MTCC3556</strain>
    </source>
</reference>
<keyword evidence="9" id="KW-0146">Chitin degradation</keyword>
<gene>
    <name evidence="20" type="primary">GH18-3</name>
    <name evidence="19" type="synonym">Chi-9</name>
</gene>
<keyword evidence="7" id="KW-0336">GPI-anchor</keyword>
<evidence type="ECO:0000256" key="9">
    <source>
        <dbReference type="ARBA" id="ARBA00023024"/>
    </source>
</evidence>
<evidence type="ECO:0000256" key="10">
    <source>
        <dbReference type="ARBA" id="ARBA00023026"/>
    </source>
</evidence>
<feature type="region of interest" description="Disordered" evidence="17">
    <location>
        <begin position="333"/>
        <end position="428"/>
    </location>
</feature>
<evidence type="ECO:0000313" key="20">
    <source>
        <dbReference type="EMBL" id="AIT18920.1"/>
    </source>
</evidence>
<keyword evidence="14 16" id="KW-0326">Glycosidase</keyword>
<keyword evidence="15" id="KW-0624">Polysaccharide degradation</keyword>
<dbReference type="PANTHER" id="PTHR45708:SF47">
    <property type="entry name" value="ENDOCHITINASE A"/>
    <property type="match status" value="1"/>
</dbReference>
<dbReference type="InterPro" id="IPR050542">
    <property type="entry name" value="Glycosyl_Hydrlase18_Chitinase"/>
</dbReference>